<dbReference type="PANTHER" id="PTHR10491">
    <property type="entry name" value="DTDP-4-DEHYDRORHAMNOSE REDUCTASE"/>
    <property type="match status" value="1"/>
</dbReference>
<dbReference type="eggNOG" id="arCOG01367">
    <property type="taxonomic scope" value="Archaea"/>
</dbReference>
<dbReference type="CDD" id="cd05254">
    <property type="entry name" value="dTDP_HR_like_SDR_e"/>
    <property type="match status" value="1"/>
</dbReference>
<proteinExistence type="predicted"/>
<dbReference type="InterPro" id="IPR005913">
    <property type="entry name" value="dTDP_dehydrorham_reduct"/>
</dbReference>
<gene>
    <name evidence="2" type="ORF">MetMK1DRAFT_00000730</name>
</gene>
<dbReference type="Proteomes" id="UP000003980">
    <property type="component" value="Unassembled WGS sequence"/>
</dbReference>
<dbReference type="EMBL" id="JH597755">
    <property type="protein sequence ID" value="EHP71264.1"/>
    <property type="molecule type" value="Genomic_DNA"/>
</dbReference>
<sequence length="258" mass="29129">MDLRDLESVRRVLDRVRPKVIIHAGAFSNADYCELNKSEASLVNQMATEVIAREARRLNSFIVFVSSDYVFDGKSGSYTEEDVPNPVNHYGLTKLKAEKAIESETQEYAIVRPATIYGPWDARLKENFALWILRNLAGGQTIRLVIDQIASPTLNLGLARMIHEITRRQIHGIIHTTDDVSISKYEFGIRLAKLFDLDVNRIIPVTMDSMGWIARRPKNSSLNVGKAKRVLKNGPMTLDKALELFKRELVLSESTISS</sequence>
<dbReference type="PANTHER" id="PTHR10491:SF4">
    <property type="entry name" value="METHIONINE ADENOSYLTRANSFERASE 2 SUBUNIT BETA"/>
    <property type="match status" value="1"/>
</dbReference>
<dbReference type="InterPro" id="IPR029903">
    <property type="entry name" value="RmlD-like-bd"/>
</dbReference>
<reference evidence="2 3" key="1">
    <citation type="submission" date="2012-01" db="EMBL/GenBank/DDBJ databases">
        <title>Improved High-Quality Draft sequence of Metallosphaera yellowstonensis MK1.</title>
        <authorList>
            <consortium name="US DOE Joint Genome Institute"/>
            <person name="Lucas S."/>
            <person name="Han J."/>
            <person name="Cheng J.-F."/>
            <person name="Goodwin L."/>
            <person name="Pitluck S."/>
            <person name="Peters L."/>
            <person name="Teshima H."/>
            <person name="Detter J.C."/>
            <person name="Han C."/>
            <person name="Tapia R."/>
            <person name="Land M."/>
            <person name="Hauser L."/>
            <person name="Kyrpides N."/>
            <person name="Kozubal M."/>
            <person name="Macur R.E."/>
            <person name="Jay Z."/>
            <person name="Inskeep W."/>
            <person name="Woyke T."/>
        </authorList>
    </citation>
    <scope>NUCLEOTIDE SEQUENCE [LARGE SCALE GENOMIC DNA]</scope>
    <source>
        <strain evidence="2 3">MK1</strain>
    </source>
</reference>
<dbReference type="Pfam" id="PF04321">
    <property type="entry name" value="RmlD_sub_bind"/>
    <property type="match status" value="1"/>
</dbReference>
<keyword evidence="3" id="KW-1185">Reference proteome</keyword>
<dbReference type="STRING" id="671065.MetMK1DRAFT_00000730"/>
<dbReference type="Gene3D" id="3.40.50.720">
    <property type="entry name" value="NAD(P)-binding Rossmann-like Domain"/>
    <property type="match status" value="1"/>
</dbReference>
<accession>H2C0K2</accession>
<organism evidence="2 3">
    <name type="scientific">Metallosphaera yellowstonensis MK1</name>
    <dbReference type="NCBI Taxonomy" id="671065"/>
    <lineage>
        <taxon>Archaea</taxon>
        <taxon>Thermoproteota</taxon>
        <taxon>Thermoprotei</taxon>
        <taxon>Sulfolobales</taxon>
        <taxon>Sulfolobaceae</taxon>
        <taxon>Metallosphaera</taxon>
    </lineage>
</organism>
<protein>
    <submittedName>
        <fullName evidence="2">dTDP-4-dehydrorhamnose reductase</fullName>
    </submittedName>
</protein>
<name>H2C0K2_9CREN</name>
<evidence type="ECO:0000313" key="2">
    <source>
        <dbReference type="EMBL" id="EHP71264.1"/>
    </source>
</evidence>
<dbReference type="HOGENOM" id="CLU_045518_2_1_2"/>
<dbReference type="InterPro" id="IPR036291">
    <property type="entry name" value="NAD(P)-bd_dom_sf"/>
</dbReference>
<feature type="domain" description="RmlD-like substrate binding" evidence="1">
    <location>
        <begin position="1"/>
        <end position="243"/>
    </location>
</feature>
<dbReference type="SUPFAM" id="SSF51735">
    <property type="entry name" value="NAD(P)-binding Rossmann-fold domains"/>
    <property type="match status" value="1"/>
</dbReference>
<evidence type="ECO:0000313" key="3">
    <source>
        <dbReference type="Proteomes" id="UP000003980"/>
    </source>
</evidence>
<evidence type="ECO:0000259" key="1">
    <source>
        <dbReference type="Pfam" id="PF04321"/>
    </source>
</evidence>
<dbReference type="AlphaFoldDB" id="H2C0K2"/>